<dbReference type="AlphaFoldDB" id="A0A378NSE2"/>
<organism evidence="1 2">
    <name type="scientific">Megamonas hypermegale</name>
    <dbReference type="NCBI Taxonomy" id="158847"/>
    <lineage>
        <taxon>Bacteria</taxon>
        <taxon>Bacillati</taxon>
        <taxon>Bacillota</taxon>
        <taxon>Negativicutes</taxon>
        <taxon>Selenomonadales</taxon>
        <taxon>Selenomonadaceae</taxon>
        <taxon>Megamonas</taxon>
    </lineage>
</organism>
<name>A0A378NSE2_9FIRM</name>
<evidence type="ECO:0000313" key="2">
    <source>
        <dbReference type="Proteomes" id="UP000255234"/>
    </source>
</evidence>
<accession>A0A378NSE2</accession>
<protein>
    <recommendedName>
        <fullName evidence="3">Tfp pilus assembly protein FimT</fullName>
    </recommendedName>
</protein>
<evidence type="ECO:0008006" key="3">
    <source>
        <dbReference type="Google" id="ProtNLM"/>
    </source>
</evidence>
<reference evidence="1 2" key="1">
    <citation type="submission" date="2018-06" db="EMBL/GenBank/DDBJ databases">
        <authorList>
            <consortium name="Pathogen Informatics"/>
            <person name="Doyle S."/>
        </authorList>
    </citation>
    <scope>NUCLEOTIDE SEQUENCE [LARGE SCALE GENOMIC DNA]</scope>
    <source>
        <strain evidence="1 2">NCTC10571</strain>
    </source>
</reference>
<dbReference type="EMBL" id="UGPP01000001">
    <property type="protein sequence ID" value="STY70589.1"/>
    <property type="molecule type" value="Genomic_DNA"/>
</dbReference>
<proteinExistence type="predicted"/>
<gene>
    <name evidence="1" type="ORF">NCTC10571_00728</name>
</gene>
<dbReference type="Proteomes" id="UP000255234">
    <property type="component" value="Unassembled WGS sequence"/>
</dbReference>
<evidence type="ECO:0000313" key="1">
    <source>
        <dbReference type="EMBL" id="STY70589.1"/>
    </source>
</evidence>
<sequence>MWYIELIIMTGIIALFTQSVIFVDFASEEQKVNNEAMNLVSILMNVQERSRNYHYMKDSDFRPICFIYRDKYTVKLNEDAVEEVYYLPDDIKIDFDDIANFYVFRQNSLYNSWPNKTIKIYSGNTAKYIVINRVGRIRIINSYEDSS</sequence>